<dbReference type="AlphaFoldDB" id="A0AAV9WDF6"/>
<keyword evidence="4" id="KW-0808">Transferase</keyword>
<feature type="region of interest" description="Disordered" evidence="11">
    <location>
        <begin position="540"/>
        <end position="601"/>
    </location>
</feature>
<feature type="region of interest" description="Disordered" evidence="11">
    <location>
        <begin position="140"/>
        <end position="182"/>
    </location>
</feature>
<feature type="compositionally biased region" description="Polar residues" evidence="11">
    <location>
        <begin position="394"/>
        <end position="406"/>
    </location>
</feature>
<evidence type="ECO:0000313" key="15">
    <source>
        <dbReference type="EMBL" id="KAK6506838.1"/>
    </source>
</evidence>
<evidence type="ECO:0000256" key="7">
    <source>
        <dbReference type="ARBA" id="ARBA00022840"/>
    </source>
</evidence>
<dbReference type="InterPro" id="IPR013761">
    <property type="entry name" value="SAM/pointed_sf"/>
</dbReference>
<dbReference type="PANTHER" id="PTHR11584">
    <property type="entry name" value="SERINE/THREONINE PROTEIN KINASE"/>
    <property type="match status" value="1"/>
</dbReference>
<dbReference type="InterPro" id="IPR008271">
    <property type="entry name" value="Ser/Thr_kinase_AS"/>
</dbReference>
<dbReference type="SUPFAM" id="SSF54236">
    <property type="entry name" value="Ubiquitin-like"/>
    <property type="match status" value="1"/>
</dbReference>
<dbReference type="SMART" id="SM00454">
    <property type="entry name" value="SAM"/>
    <property type="match status" value="1"/>
</dbReference>
<evidence type="ECO:0000256" key="5">
    <source>
        <dbReference type="ARBA" id="ARBA00022741"/>
    </source>
</evidence>
<feature type="compositionally biased region" description="Acidic residues" evidence="11">
    <location>
        <begin position="625"/>
        <end position="634"/>
    </location>
</feature>
<dbReference type="SMART" id="SM01304">
    <property type="entry name" value="Ras_bdg_2"/>
    <property type="match status" value="1"/>
</dbReference>
<dbReference type="InterPro" id="IPR029458">
    <property type="entry name" value="Ras-bd_By2"/>
</dbReference>
<evidence type="ECO:0000256" key="11">
    <source>
        <dbReference type="SAM" id="MobiDB-lite"/>
    </source>
</evidence>
<dbReference type="Gene3D" id="1.10.150.50">
    <property type="entry name" value="Transcription Factor, Ets-1"/>
    <property type="match status" value="1"/>
</dbReference>
<dbReference type="Pfam" id="PF00536">
    <property type="entry name" value="SAM_1"/>
    <property type="match status" value="1"/>
</dbReference>
<evidence type="ECO:0000256" key="10">
    <source>
        <dbReference type="PROSITE-ProRule" id="PRU10141"/>
    </source>
</evidence>
<feature type="compositionally biased region" description="Basic and acidic residues" evidence="11">
    <location>
        <begin position="638"/>
        <end position="648"/>
    </location>
</feature>
<dbReference type="SUPFAM" id="SSF47769">
    <property type="entry name" value="SAM/Pointed domain"/>
    <property type="match status" value="1"/>
</dbReference>
<dbReference type="SMART" id="SM00220">
    <property type="entry name" value="S_TKc"/>
    <property type="match status" value="1"/>
</dbReference>
<dbReference type="EMBL" id="JAVHJL010000003">
    <property type="protein sequence ID" value="KAK6506838.1"/>
    <property type="molecule type" value="Genomic_DNA"/>
</dbReference>
<evidence type="ECO:0000256" key="1">
    <source>
        <dbReference type="ARBA" id="ARBA00006529"/>
    </source>
</evidence>
<feature type="compositionally biased region" description="Acidic residues" evidence="11">
    <location>
        <begin position="664"/>
        <end position="697"/>
    </location>
</feature>
<dbReference type="CDD" id="cd09534">
    <property type="entry name" value="SAM_Ste11_fungal"/>
    <property type="match status" value="1"/>
</dbReference>
<dbReference type="InterPro" id="IPR029071">
    <property type="entry name" value="Ubiquitin-like_domsf"/>
</dbReference>
<dbReference type="InterPro" id="IPR000159">
    <property type="entry name" value="RA_dom"/>
</dbReference>
<dbReference type="Gene3D" id="3.10.20.90">
    <property type="entry name" value="Phosphatidylinositol 3-kinase Catalytic Subunit, Chain A, domain 1"/>
    <property type="match status" value="1"/>
</dbReference>
<dbReference type="EC" id="2.7.11.25" evidence="2"/>
<feature type="compositionally biased region" description="Polar residues" evidence="11">
    <location>
        <begin position="374"/>
        <end position="386"/>
    </location>
</feature>
<feature type="domain" description="Ras-associating" evidence="14">
    <location>
        <begin position="243"/>
        <end position="328"/>
    </location>
</feature>
<gene>
    <name evidence="15" type="primary">STE11</name>
    <name evidence="15" type="ORF">TWF481_005298</name>
</gene>
<evidence type="ECO:0000256" key="8">
    <source>
        <dbReference type="ARBA" id="ARBA00047559"/>
    </source>
</evidence>
<comment type="catalytic activity">
    <reaction evidence="9">
        <text>L-seryl-[protein] + ATP = O-phospho-L-seryl-[protein] + ADP + H(+)</text>
        <dbReference type="Rhea" id="RHEA:17989"/>
        <dbReference type="Rhea" id="RHEA-COMP:9863"/>
        <dbReference type="Rhea" id="RHEA-COMP:11604"/>
        <dbReference type="ChEBI" id="CHEBI:15378"/>
        <dbReference type="ChEBI" id="CHEBI:29999"/>
        <dbReference type="ChEBI" id="CHEBI:30616"/>
        <dbReference type="ChEBI" id="CHEBI:83421"/>
        <dbReference type="ChEBI" id="CHEBI:456216"/>
        <dbReference type="EC" id="2.7.11.25"/>
    </reaction>
</comment>
<keyword evidence="6" id="KW-0418">Kinase</keyword>
<evidence type="ECO:0000259" key="13">
    <source>
        <dbReference type="PROSITE" id="PS50105"/>
    </source>
</evidence>
<evidence type="ECO:0000259" key="12">
    <source>
        <dbReference type="PROSITE" id="PS50011"/>
    </source>
</evidence>
<feature type="compositionally biased region" description="Polar residues" evidence="11">
    <location>
        <begin position="547"/>
        <end position="561"/>
    </location>
</feature>
<evidence type="ECO:0000256" key="9">
    <source>
        <dbReference type="ARBA" id="ARBA00048329"/>
    </source>
</evidence>
<dbReference type="PROSITE" id="PS00107">
    <property type="entry name" value="PROTEIN_KINASE_ATP"/>
    <property type="match status" value="1"/>
</dbReference>
<organism evidence="15 16">
    <name type="scientific">Arthrobotrys musiformis</name>
    <dbReference type="NCBI Taxonomy" id="47236"/>
    <lineage>
        <taxon>Eukaryota</taxon>
        <taxon>Fungi</taxon>
        <taxon>Dikarya</taxon>
        <taxon>Ascomycota</taxon>
        <taxon>Pezizomycotina</taxon>
        <taxon>Orbiliomycetes</taxon>
        <taxon>Orbiliales</taxon>
        <taxon>Orbiliaceae</taxon>
        <taxon>Arthrobotrys</taxon>
    </lineage>
</organism>
<protein>
    <recommendedName>
        <fullName evidence="2">mitogen-activated protein kinase kinase kinase</fullName>
        <ecNumber evidence="2">2.7.11.25</ecNumber>
    </recommendedName>
</protein>
<feature type="domain" description="Protein kinase" evidence="12">
    <location>
        <begin position="714"/>
        <end position="977"/>
    </location>
</feature>
<feature type="compositionally biased region" description="Low complexity" evidence="11">
    <location>
        <begin position="462"/>
        <end position="471"/>
    </location>
</feature>
<dbReference type="FunFam" id="1.10.510.10:FF:000334">
    <property type="entry name" value="Serine/threonine-protein kinase STE11"/>
    <property type="match status" value="1"/>
</dbReference>
<dbReference type="SUPFAM" id="SSF56112">
    <property type="entry name" value="Protein kinase-like (PK-like)"/>
    <property type="match status" value="1"/>
</dbReference>
<feature type="compositionally biased region" description="Basic residues" evidence="11">
    <location>
        <begin position="452"/>
        <end position="461"/>
    </location>
</feature>
<reference evidence="15 16" key="1">
    <citation type="submission" date="2023-08" db="EMBL/GenBank/DDBJ databases">
        <authorList>
            <person name="Palmer J.M."/>
        </authorList>
    </citation>
    <scope>NUCLEOTIDE SEQUENCE [LARGE SCALE GENOMIC DNA]</scope>
    <source>
        <strain evidence="15 16">TWF481</strain>
    </source>
</reference>
<keyword evidence="7 10" id="KW-0067">ATP-binding</keyword>
<dbReference type="InterPro" id="IPR001660">
    <property type="entry name" value="SAM"/>
</dbReference>
<name>A0AAV9WDF6_9PEZI</name>
<dbReference type="Pfam" id="PF14847">
    <property type="entry name" value="Ras_bdg_2"/>
    <property type="match status" value="1"/>
</dbReference>
<evidence type="ECO:0000256" key="4">
    <source>
        <dbReference type="ARBA" id="ARBA00022679"/>
    </source>
</evidence>
<keyword evidence="5 10" id="KW-0547">Nucleotide-binding</keyword>
<comment type="catalytic activity">
    <reaction evidence="8">
        <text>L-threonyl-[protein] + ATP = O-phospho-L-threonyl-[protein] + ADP + H(+)</text>
        <dbReference type="Rhea" id="RHEA:46608"/>
        <dbReference type="Rhea" id="RHEA-COMP:11060"/>
        <dbReference type="Rhea" id="RHEA-COMP:11605"/>
        <dbReference type="ChEBI" id="CHEBI:15378"/>
        <dbReference type="ChEBI" id="CHEBI:30013"/>
        <dbReference type="ChEBI" id="CHEBI:30616"/>
        <dbReference type="ChEBI" id="CHEBI:61977"/>
        <dbReference type="ChEBI" id="CHEBI:456216"/>
        <dbReference type="EC" id="2.7.11.25"/>
    </reaction>
</comment>
<feature type="region of interest" description="Disordered" evidence="11">
    <location>
        <begin position="452"/>
        <end position="471"/>
    </location>
</feature>
<feature type="region of interest" description="Disordered" evidence="11">
    <location>
        <begin position="507"/>
        <end position="526"/>
    </location>
</feature>
<comment type="caution">
    <text evidence="15">The sequence shown here is derived from an EMBL/GenBank/DDBJ whole genome shotgun (WGS) entry which is preliminary data.</text>
</comment>
<dbReference type="InterPro" id="IPR011009">
    <property type="entry name" value="Kinase-like_dom_sf"/>
</dbReference>
<feature type="domain" description="SAM" evidence="13">
    <location>
        <begin position="46"/>
        <end position="109"/>
    </location>
</feature>
<keyword evidence="3" id="KW-0723">Serine/threonine-protein kinase</keyword>
<evidence type="ECO:0000259" key="14">
    <source>
        <dbReference type="PROSITE" id="PS50200"/>
    </source>
</evidence>
<evidence type="ECO:0000256" key="2">
    <source>
        <dbReference type="ARBA" id="ARBA00012406"/>
    </source>
</evidence>
<dbReference type="Gene3D" id="3.30.200.20">
    <property type="entry name" value="Phosphorylase Kinase, domain 1"/>
    <property type="match status" value="1"/>
</dbReference>
<feature type="binding site" evidence="10">
    <location>
        <position position="743"/>
    </location>
    <ligand>
        <name>ATP</name>
        <dbReference type="ChEBI" id="CHEBI:30616"/>
    </ligand>
</feature>
<dbReference type="GO" id="GO:0004709">
    <property type="term" value="F:MAP kinase kinase kinase activity"/>
    <property type="evidence" value="ECO:0007669"/>
    <property type="project" value="UniProtKB-EC"/>
</dbReference>
<dbReference type="PROSITE" id="PS50105">
    <property type="entry name" value="SAM_DOMAIN"/>
    <property type="match status" value="1"/>
</dbReference>
<sequence>MAMLASKSQYTHTPTYVSVPYHPAGPSPTNSEFSEHYNHPDDVRNWDELRVGEWLGTINCGQYEGIFRRNNITGDTLLDVDQAILKQLGITKVGDRVRIYAAIKALRNKITANSIKNRNRKTLLALDSIATLPSIPPSYEAPRAGSFSSSSPGLGRNPYAAEESPKDDKFRRPKASLDRSNKYASGTASSVLVTARPTVAASIVSDGQKSAGLAGNTQSTGFVPKHGTKPSIDGGIMKMPNVQPNYVKFIGSEGSTRVVAISGAKTAELILQRALKKFGLNDENPANWSVFVTADKSTRYLSDAELVKICHDVSRPERERLILRPRKNGYPSAPTVPEYQRAQEIAKEQAEFAKQQQVLQQQIVEYDTVQSQSDTLTGLRSESSKPNLLEPPGGNNSRPISPALSSRSRDSTVKPLKDFFGQRPPSELISSNLAEYFPDQDSKVLKKTIRNSMRHSRHMSRMSRMSRMSSASRMSTATTMSFADSISGAPPVPSIGDTWLNASKSGAGVDVGGKKRRPMSRRPVSNYSVDRSLSMLEEEVVTPRLPKSQTLRPRFSTTLSEADTDDSKSYLDESDNTSTTDMDTEPEEPRASGLAPAPPVIRASPMQHHNLLMQLLNYEDKDSKDDDDDDEDTAGPDTFKKLTAKSDDVPDAAAERLSVSSAQDDYDDEEEEEEEEEEDEDEYDDEDDEDEDDDDDAEGKGDDNLHTSSNGMRWIRGALIGQGSFGSVYLALDAMSGALMAVKQVPSNAGHGESRKKSMMESLEREIALLKDLQHENIVQYLGSDSEPDCLNIFLEYVPGGSVAAMLSQYGPLPEPLVRNFVRQILTGLNYLHNKDIIHRDIKGANVLVDNRGGIKISDFGISKKVESGLMSQAMSHRASMQGSVFWMAPEVVKQTAYTRKADIWSLGCLIVEMFTGDHPFPGCSQFQAIFKIGSLSVTPTIPAKCSAEATTFLEKTFIIDHTKRPTAEELLGFPFMKMVVA</sequence>
<keyword evidence="16" id="KW-1185">Reference proteome</keyword>
<feature type="compositionally biased region" description="Basic and acidic residues" evidence="11">
    <location>
        <begin position="407"/>
        <end position="417"/>
    </location>
</feature>
<dbReference type="Gene3D" id="1.10.510.10">
    <property type="entry name" value="Transferase(Phosphotransferase) domain 1"/>
    <property type="match status" value="1"/>
</dbReference>
<proteinExistence type="inferred from homology"/>
<evidence type="ECO:0000256" key="6">
    <source>
        <dbReference type="ARBA" id="ARBA00022777"/>
    </source>
</evidence>
<feature type="compositionally biased region" description="Basic and acidic residues" evidence="11">
    <location>
        <begin position="163"/>
        <end position="181"/>
    </location>
</feature>
<accession>A0AAV9WDF6</accession>
<dbReference type="Pfam" id="PF00069">
    <property type="entry name" value="Pkinase"/>
    <property type="match status" value="1"/>
</dbReference>
<feature type="region of interest" description="Disordered" evidence="11">
    <location>
        <begin position="374"/>
        <end position="424"/>
    </location>
</feature>
<dbReference type="PANTHER" id="PTHR11584:SF369">
    <property type="entry name" value="MITOGEN-ACTIVATED PROTEIN KINASE KINASE KINASE 19-RELATED"/>
    <property type="match status" value="1"/>
</dbReference>
<dbReference type="FunFam" id="3.30.200.20:FF:000387">
    <property type="entry name" value="Serine/threonine-protein kinase STE11"/>
    <property type="match status" value="1"/>
</dbReference>
<dbReference type="GO" id="GO:0005524">
    <property type="term" value="F:ATP binding"/>
    <property type="evidence" value="ECO:0007669"/>
    <property type="project" value="UniProtKB-UniRule"/>
</dbReference>
<dbReference type="PROSITE" id="PS50200">
    <property type="entry name" value="RA"/>
    <property type="match status" value="1"/>
</dbReference>
<feature type="region of interest" description="Disordered" evidence="11">
    <location>
        <begin position="15"/>
        <end position="36"/>
    </location>
</feature>
<evidence type="ECO:0000256" key="3">
    <source>
        <dbReference type="ARBA" id="ARBA00022527"/>
    </source>
</evidence>
<feature type="region of interest" description="Disordered" evidence="11">
    <location>
        <begin position="620"/>
        <end position="708"/>
    </location>
</feature>
<evidence type="ECO:0000313" key="16">
    <source>
        <dbReference type="Proteomes" id="UP001370758"/>
    </source>
</evidence>
<dbReference type="InterPro" id="IPR000719">
    <property type="entry name" value="Prot_kinase_dom"/>
</dbReference>
<dbReference type="PROSITE" id="PS00108">
    <property type="entry name" value="PROTEIN_KINASE_ST"/>
    <property type="match status" value="1"/>
</dbReference>
<comment type="similarity">
    <text evidence="1">Belongs to the protein kinase superfamily. STE Ser/Thr protein kinase family. MAP kinase kinase kinase subfamily.</text>
</comment>
<dbReference type="InterPro" id="IPR017441">
    <property type="entry name" value="Protein_kinase_ATP_BS"/>
</dbReference>
<dbReference type="PROSITE" id="PS50011">
    <property type="entry name" value="PROTEIN_KINASE_DOM"/>
    <property type="match status" value="1"/>
</dbReference>
<dbReference type="Proteomes" id="UP001370758">
    <property type="component" value="Unassembled WGS sequence"/>
</dbReference>